<evidence type="ECO:0000313" key="2">
    <source>
        <dbReference type="Proteomes" id="UP000016491"/>
    </source>
</evidence>
<organism evidence="1 2">
    <name type="scientific">[Clostridium] symbiosum ATCC 14940</name>
    <dbReference type="NCBI Taxonomy" id="411472"/>
    <lineage>
        <taxon>Bacteria</taxon>
        <taxon>Bacillati</taxon>
        <taxon>Bacillota</taxon>
        <taxon>Clostridia</taxon>
        <taxon>Lachnospirales</taxon>
        <taxon>Lachnospiraceae</taxon>
        <taxon>Otoolea</taxon>
    </lineage>
</organism>
<evidence type="ECO:0000313" key="1">
    <source>
        <dbReference type="EMBL" id="ERI77958.1"/>
    </source>
</evidence>
<dbReference type="AlphaFoldDB" id="A0ABC9TZB9"/>
<comment type="caution">
    <text evidence="1">The sequence shown here is derived from an EMBL/GenBank/DDBJ whole genome shotgun (WGS) entry which is preliminary data.</text>
</comment>
<proteinExistence type="predicted"/>
<gene>
    <name evidence="1" type="ORF">CLOSYM_01802</name>
</gene>
<dbReference type="EMBL" id="AWSU01000138">
    <property type="protein sequence ID" value="ERI77958.1"/>
    <property type="molecule type" value="Genomic_DNA"/>
</dbReference>
<sequence length="39" mass="4625">MFSLFFRKSRVCAARVMKSKFFTTINGVFYRFCTSFVTV</sequence>
<accession>A0ABC9TZB9</accession>
<name>A0ABC9TZB9_CLOSY</name>
<reference evidence="1 2" key="1">
    <citation type="submission" date="2013-07" db="EMBL/GenBank/DDBJ databases">
        <authorList>
            <person name="Weinstock G."/>
            <person name="Sodergren E."/>
            <person name="Wylie T."/>
            <person name="Fulton L."/>
            <person name="Fulton R."/>
            <person name="Fronick C."/>
            <person name="O'Laughlin M."/>
            <person name="Godfrey J."/>
            <person name="Miner T."/>
            <person name="Herter B."/>
            <person name="Appelbaum E."/>
            <person name="Cordes M."/>
            <person name="Lek S."/>
            <person name="Wollam A."/>
            <person name="Pepin K.H."/>
            <person name="Palsikar V.B."/>
            <person name="Mitreva M."/>
            <person name="Wilson R.K."/>
        </authorList>
    </citation>
    <scope>NUCLEOTIDE SEQUENCE [LARGE SCALE GENOMIC DNA]</scope>
    <source>
        <strain evidence="1 2">ATCC 14940</strain>
    </source>
</reference>
<dbReference type="Proteomes" id="UP000016491">
    <property type="component" value="Unassembled WGS sequence"/>
</dbReference>
<protein>
    <submittedName>
        <fullName evidence="1">Uncharacterized protein</fullName>
    </submittedName>
</protein>